<evidence type="ECO:0000313" key="7">
    <source>
        <dbReference type="EMBL" id="QUD87651.1"/>
    </source>
</evidence>
<dbReference type="SUPFAM" id="SSF52283">
    <property type="entry name" value="Formate/glycerate dehydrogenase catalytic domain-like"/>
    <property type="match status" value="1"/>
</dbReference>
<dbReference type="GO" id="GO:0051287">
    <property type="term" value="F:NAD binding"/>
    <property type="evidence" value="ECO:0007669"/>
    <property type="project" value="InterPro"/>
</dbReference>
<dbReference type="InterPro" id="IPR029753">
    <property type="entry name" value="D-isomer_DH_CS"/>
</dbReference>
<feature type="domain" description="D-isomer specific 2-hydroxyacid dehydrogenase NAD-binding" evidence="6">
    <location>
        <begin position="107"/>
        <end position="282"/>
    </location>
</feature>
<dbReference type="PROSITE" id="PS00670">
    <property type="entry name" value="D_2_HYDROXYACID_DH_2"/>
    <property type="match status" value="1"/>
</dbReference>
<gene>
    <name evidence="7" type="ORF">KCG34_21815</name>
</gene>
<comment type="similarity">
    <text evidence="1 4">Belongs to the D-isomer specific 2-hydroxyacid dehydrogenase family.</text>
</comment>
<feature type="domain" description="D-isomer specific 2-hydroxyacid dehydrogenase catalytic" evidence="5">
    <location>
        <begin position="22"/>
        <end position="313"/>
    </location>
</feature>
<evidence type="ECO:0000256" key="4">
    <source>
        <dbReference type="RuleBase" id="RU003719"/>
    </source>
</evidence>
<dbReference type="GO" id="GO:0016616">
    <property type="term" value="F:oxidoreductase activity, acting on the CH-OH group of donors, NAD or NADP as acceptor"/>
    <property type="evidence" value="ECO:0007669"/>
    <property type="project" value="InterPro"/>
</dbReference>
<dbReference type="EMBL" id="CP073078">
    <property type="protein sequence ID" value="QUD87651.1"/>
    <property type="molecule type" value="Genomic_DNA"/>
</dbReference>
<evidence type="ECO:0000256" key="3">
    <source>
        <dbReference type="ARBA" id="ARBA00023027"/>
    </source>
</evidence>
<dbReference type="PROSITE" id="PS00671">
    <property type="entry name" value="D_2_HYDROXYACID_DH_3"/>
    <property type="match status" value="1"/>
</dbReference>
<dbReference type="PANTHER" id="PTHR43761:SF1">
    <property type="entry name" value="D-ISOMER SPECIFIC 2-HYDROXYACID DEHYDROGENASE CATALYTIC DOMAIN-CONTAINING PROTEIN-RELATED"/>
    <property type="match status" value="1"/>
</dbReference>
<proteinExistence type="inferred from homology"/>
<dbReference type="Pfam" id="PF02826">
    <property type="entry name" value="2-Hacid_dh_C"/>
    <property type="match status" value="1"/>
</dbReference>
<dbReference type="FunFam" id="3.40.50.720:FF:000203">
    <property type="entry name" value="D-3-phosphoglycerate dehydrogenase (SerA)"/>
    <property type="match status" value="1"/>
</dbReference>
<dbReference type="Gene3D" id="3.40.50.720">
    <property type="entry name" value="NAD(P)-binding Rossmann-like Domain"/>
    <property type="match status" value="2"/>
</dbReference>
<dbReference type="InterPro" id="IPR036291">
    <property type="entry name" value="NAD(P)-bd_dom_sf"/>
</dbReference>
<keyword evidence="3" id="KW-0520">NAD</keyword>
<evidence type="ECO:0000256" key="1">
    <source>
        <dbReference type="ARBA" id="ARBA00005854"/>
    </source>
</evidence>
<dbReference type="KEGG" id="caul:KCG34_21815"/>
<name>A0A975FYR8_9CAUL</name>
<organism evidence="7 8">
    <name type="scientific">Phenylobacterium montanum</name>
    <dbReference type="NCBI Taxonomy" id="2823693"/>
    <lineage>
        <taxon>Bacteria</taxon>
        <taxon>Pseudomonadati</taxon>
        <taxon>Pseudomonadota</taxon>
        <taxon>Alphaproteobacteria</taxon>
        <taxon>Caulobacterales</taxon>
        <taxon>Caulobacteraceae</taxon>
        <taxon>Phenylobacterium</taxon>
    </lineage>
</organism>
<dbReference type="InterPro" id="IPR006139">
    <property type="entry name" value="D-isomer_2_OHA_DH_cat_dom"/>
</dbReference>
<dbReference type="AlphaFoldDB" id="A0A975FYR8"/>
<evidence type="ECO:0000259" key="5">
    <source>
        <dbReference type="Pfam" id="PF00389"/>
    </source>
</evidence>
<sequence>MKIVLQYRASPGFRRNLAEAFDGWSELSVVDETDEATFTTLMAEAEVLLHVLKPVTAQVIAGAPKLRLVHKLGVGVNTIDLEAARARGIQVANMPGSNSQAVAEMTLMLMLATLRRAAYFDRITRAGEGWRPDLDLLDSSGEICGRTVGFFGFGSVPSRLAPALTALGAEVIYTARSPKPEAPYAFVGLDELLARADILSLNAPATPETRGLIGAAALARMKPGAMIVNTARGELIDETALAAAIRSGHIAGAGLDVFAAEPAGADNPLFALPQVVVAPHIAWLTPETLKRSIAIARENCRRLAAGEALVNRVV</sequence>
<protein>
    <submittedName>
        <fullName evidence="7">2-hydroxyacid dehydrogenase</fullName>
    </submittedName>
</protein>
<accession>A0A975FYR8</accession>
<keyword evidence="8" id="KW-1185">Reference proteome</keyword>
<reference evidence="7" key="1">
    <citation type="submission" date="2021-04" db="EMBL/GenBank/DDBJ databases">
        <title>The complete genome sequence of Caulobacter sp. S6.</title>
        <authorList>
            <person name="Tang Y."/>
            <person name="Ouyang W."/>
            <person name="Liu Q."/>
            <person name="Huang B."/>
            <person name="Guo Z."/>
            <person name="Lei P."/>
        </authorList>
    </citation>
    <scope>NUCLEOTIDE SEQUENCE</scope>
    <source>
        <strain evidence="7">S6</strain>
    </source>
</reference>
<dbReference type="CDD" id="cd12175">
    <property type="entry name" value="2-Hacid_dh_11"/>
    <property type="match status" value="1"/>
</dbReference>
<dbReference type="Proteomes" id="UP000676409">
    <property type="component" value="Chromosome"/>
</dbReference>
<dbReference type="PANTHER" id="PTHR43761">
    <property type="entry name" value="D-ISOMER SPECIFIC 2-HYDROXYACID DEHYDROGENASE FAMILY PROTEIN (AFU_ORTHOLOGUE AFUA_1G13630)"/>
    <property type="match status" value="1"/>
</dbReference>
<evidence type="ECO:0000256" key="2">
    <source>
        <dbReference type="ARBA" id="ARBA00023002"/>
    </source>
</evidence>
<dbReference type="Pfam" id="PF00389">
    <property type="entry name" value="2-Hacid_dh"/>
    <property type="match status" value="1"/>
</dbReference>
<dbReference type="RefSeq" id="WP_211937703.1">
    <property type="nucleotide sequence ID" value="NZ_CP073078.1"/>
</dbReference>
<dbReference type="InterPro" id="IPR006140">
    <property type="entry name" value="D-isomer_DH_NAD-bd"/>
</dbReference>
<evidence type="ECO:0000259" key="6">
    <source>
        <dbReference type="Pfam" id="PF02826"/>
    </source>
</evidence>
<evidence type="ECO:0000313" key="8">
    <source>
        <dbReference type="Proteomes" id="UP000676409"/>
    </source>
</evidence>
<dbReference type="InterPro" id="IPR050418">
    <property type="entry name" value="D-iso_2-hydroxyacid_DH_PdxB"/>
</dbReference>
<keyword evidence="2 4" id="KW-0560">Oxidoreductase</keyword>
<dbReference type="SUPFAM" id="SSF51735">
    <property type="entry name" value="NAD(P)-binding Rossmann-fold domains"/>
    <property type="match status" value="1"/>
</dbReference>